<proteinExistence type="predicted"/>
<accession>A0ABP9UP68</accession>
<dbReference type="Proteomes" id="UP001476282">
    <property type="component" value="Unassembled WGS sequence"/>
</dbReference>
<keyword evidence="2" id="KW-1185">Reference proteome</keyword>
<comment type="caution">
    <text evidence="1">The sequence shown here is derived from an EMBL/GenBank/DDBJ whole genome shotgun (WGS) entry which is preliminary data.</text>
</comment>
<sequence length="842" mass="97010">MQTFESAQKILSEYSARDRNEADTRHQIIDRVIHDVLAWPRDRVRVENYANDGYADYLLLDTEDSPILIVEAKKEGADFDLPQKIRSDAKKIHRCKLRVLISVPEIKAAVQQVAGYCLQLGSEYAAISNGHALIVFKAFTKGRQFLDGRAIVIPSLDCLVDSYVDVEKVLSYAALFKDRSLATELAEQSDKERDLFYPKNAIPHYDSPLAKNELARYLEPLARRYFQDISPNDVRLMKNCYVYSSGSPIVEEEIRNEIRDHITPFFEQDGGKEVERTRSGGFLTARIAESIAQKQSDVVILYGGKGAGKSTFLKRIFYFEQPPEFRMYAFPILVDYLRAPQDKQGLKDFAWETLVKALDQDQILEGSLEGLEKLFGDRITIAERQQLSVFEGRDREVEKAKLLCAWKGDIPYVVSRLVEYWNERQKSVVIAFDNTDQLAPALQDHCFLVAQNIAQELGCIALISMREERYCRARTNGVLDAYHNAGFHLSSPDLGMVFEKRIKFLLSELWVEQKKGVANMLPSEAPREDVFKFYAQCLKQFKTERNALSDFLSQCAHDNVRQALQFFRQFTTSGYTHTDDLVRNKRWTVATHQVIKPMMIPERYNYNESKSLIPNIFQCRNTRRGSHFTGLRLLELLKFEMKTTPDKAGYRDVVGLCDHFESRFGMREDAEICIDIYLQHGLIEANNRLDEYSAEYEDQAGNRQVIFADRVRITSFGIYMMEFITKTFAYLDLVSLDTGISDESVYNSFCERSRTERDWALSGDRASKLQSRIERTSDFVAYLLKEEEREVGIYPFLKEATIVPPIREALQIDLMRVRKSAQRNLKDDHHTGVNIGDVWDAL</sequence>
<protein>
    <submittedName>
        <fullName evidence="1">Uncharacterized protein</fullName>
    </submittedName>
</protein>
<evidence type="ECO:0000313" key="2">
    <source>
        <dbReference type="Proteomes" id="UP001476282"/>
    </source>
</evidence>
<dbReference type="SUPFAM" id="SSF52540">
    <property type="entry name" value="P-loop containing nucleoside triphosphate hydrolases"/>
    <property type="match status" value="1"/>
</dbReference>
<reference evidence="1 2" key="1">
    <citation type="submission" date="2024-02" db="EMBL/GenBank/DDBJ databases">
        <title>Haloferula sargassicola NBRC 104335.</title>
        <authorList>
            <person name="Ichikawa N."/>
            <person name="Katano-Makiyama Y."/>
            <person name="Hidaka K."/>
        </authorList>
    </citation>
    <scope>NUCLEOTIDE SEQUENCE [LARGE SCALE GENOMIC DNA]</scope>
    <source>
        <strain evidence="1 2">NBRC 104335</strain>
    </source>
</reference>
<dbReference type="RefSeq" id="WP_353565728.1">
    <property type="nucleotide sequence ID" value="NZ_BAABRI010000003.1"/>
</dbReference>
<dbReference type="InterPro" id="IPR027417">
    <property type="entry name" value="P-loop_NTPase"/>
</dbReference>
<dbReference type="EMBL" id="BAABRI010000003">
    <property type="protein sequence ID" value="GAA5481578.1"/>
    <property type="molecule type" value="Genomic_DNA"/>
</dbReference>
<gene>
    <name evidence="1" type="ORF">Hsar01_00787</name>
</gene>
<organism evidence="1 2">
    <name type="scientific">Haloferula sargassicola</name>
    <dbReference type="NCBI Taxonomy" id="490096"/>
    <lineage>
        <taxon>Bacteria</taxon>
        <taxon>Pseudomonadati</taxon>
        <taxon>Verrucomicrobiota</taxon>
        <taxon>Verrucomicrobiia</taxon>
        <taxon>Verrucomicrobiales</taxon>
        <taxon>Verrucomicrobiaceae</taxon>
        <taxon>Haloferula</taxon>
    </lineage>
</organism>
<name>A0ABP9UP68_9BACT</name>
<evidence type="ECO:0000313" key="1">
    <source>
        <dbReference type="EMBL" id="GAA5481578.1"/>
    </source>
</evidence>
<dbReference type="Gene3D" id="3.40.50.300">
    <property type="entry name" value="P-loop containing nucleotide triphosphate hydrolases"/>
    <property type="match status" value="1"/>
</dbReference>